<dbReference type="EMBL" id="BGPR01000014">
    <property type="protein sequence ID" value="GBL77851.1"/>
    <property type="molecule type" value="Genomic_DNA"/>
</dbReference>
<name>A0A4Y2ADA9_ARAVE</name>
<organism evidence="1 2">
    <name type="scientific">Araneus ventricosus</name>
    <name type="common">Orbweaver spider</name>
    <name type="synonym">Epeira ventricosa</name>
    <dbReference type="NCBI Taxonomy" id="182803"/>
    <lineage>
        <taxon>Eukaryota</taxon>
        <taxon>Metazoa</taxon>
        <taxon>Ecdysozoa</taxon>
        <taxon>Arthropoda</taxon>
        <taxon>Chelicerata</taxon>
        <taxon>Arachnida</taxon>
        <taxon>Araneae</taxon>
        <taxon>Araneomorphae</taxon>
        <taxon>Entelegynae</taxon>
        <taxon>Araneoidea</taxon>
        <taxon>Araneidae</taxon>
        <taxon>Araneus</taxon>
    </lineage>
</organism>
<comment type="caution">
    <text evidence="1">The sequence shown here is derived from an EMBL/GenBank/DDBJ whole genome shotgun (WGS) entry which is preliminary data.</text>
</comment>
<proteinExistence type="predicted"/>
<dbReference type="AlphaFoldDB" id="A0A4Y2ADA9"/>
<dbReference type="GO" id="GO:0003676">
    <property type="term" value="F:nucleic acid binding"/>
    <property type="evidence" value="ECO:0007669"/>
    <property type="project" value="InterPro"/>
</dbReference>
<accession>A0A4Y2ADA9</accession>
<dbReference type="Proteomes" id="UP000499080">
    <property type="component" value="Unassembled WGS sequence"/>
</dbReference>
<dbReference type="Gene3D" id="3.30.420.10">
    <property type="entry name" value="Ribonuclease H-like superfamily/Ribonuclease H"/>
    <property type="match status" value="1"/>
</dbReference>
<sequence length="172" mass="20033">MIRCGTVCGLVADQPELSVFRWLIVSRLVVSRLWSQFQTAGTFSNKRESIPSVEVECPFNWYSNCNDCRNRAWGSVLSLKRSVSAHYHRDEVVEPYVRLFRRDFRDDFIFMGCSARSRTAQFVDDFLEKEGILRLVWPTRLPHHGPIEHVWDTLGRAIQPSLRTFQGLKSHC</sequence>
<reference evidence="1 2" key="1">
    <citation type="journal article" date="2019" name="Sci. Rep.">
        <title>Orb-weaving spider Araneus ventricosus genome elucidates the spidroin gene catalogue.</title>
        <authorList>
            <person name="Kono N."/>
            <person name="Nakamura H."/>
            <person name="Ohtoshi R."/>
            <person name="Moran D.A.P."/>
            <person name="Shinohara A."/>
            <person name="Yoshida Y."/>
            <person name="Fujiwara M."/>
            <person name="Mori M."/>
            <person name="Tomita M."/>
            <person name="Arakawa K."/>
        </authorList>
    </citation>
    <scope>NUCLEOTIDE SEQUENCE [LARGE SCALE GENOMIC DNA]</scope>
</reference>
<dbReference type="InterPro" id="IPR036397">
    <property type="entry name" value="RNaseH_sf"/>
</dbReference>
<keyword evidence="2" id="KW-1185">Reference proteome</keyword>
<evidence type="ECO:0000313" key="1">
    <source>
        <dbReference type="EMBL" id="GBL77851.1"/>
    </source>
</evidence>
<evidence type="ECO:0008006" key="3">
    <source>
        <dbReference type="Google" id="ProtNLM"/>
    </source>
</evidence>
<protein>
    <recommendedName>
        <fullName evidence="3">Tc1-like transposase DDE domain-containing protein</fullName>
    </recommendedName>
</protein>
<evidence type="ECO:0000313" key="2">
    <source>
        <dbReference type="Proteomes" id="UP000499080"/>
    </source>
</evidence>
<gene>
    <name evidence="1" type="ORF">AVEN_143199_1</name>
</gene>